<evidence type="ECO:0000313" key="1">
    <source>
        <dbReference type="EMBL" id="KAF9787358.1"/>
    </source>
</evidence>
<evidence type="ECO:0000313" key="2">
    <source>
        <dbReference type="Proteomes" id="UP000736335"/>
    </source>
</evidence>
<sequence length="105" mass="12561">MHPDYLQKVQRSCKNPCKHFVPVPIGPAIPRRDRAELYAKYARLMLILFKPWRKEADLRGDAADWPEALDNFLKLCTEETRKVMNNMQILHECKDSKDSRYRMRR</sequence>
<organism evidence="1 2">
    <name type="scientific">Thelephora terrestris</name>
    <dbReference type="NCBI Taxonomy" id="56493"/>
    <lineage>
        <taxon>Eukaryota</taxon>
        <taxon>Fungi</taxon>
        <taxon>Dikarya</taxon>
        <taxon>Basidiomycota</taxon>
        <taxon>Agaricomycotina</taxon>
        <taxon>Agaricomycetes</taxon>
        <taxon>Thelephorales</taxon>
        <taxon>Thelephoraceae</taxon>
        <taxon>Thelephora</taxon>
    </lineage>
</organism>
<proteinExistence type="predicted"/>
<reference evidence="1" key="1">
    <citation type="journal article" date="2020" name="Nat. Commun.">
        <title>Large-scale genome sequencing of mycorrhizal fungi provides insights into the early evolution of symbiotic traits.</title>
        <authorList>
            <person name="Miyauchi S."/>
            <person name="Kiss E."/>
            <person name="Kuo A."/>
            <person name="Drula E."/>
            <person name="Kohler A."/>
            <person name="Sanchez-Garcia M."/>
            <person name="Morin E."/>
            <person name="Andreopoulos B."/>
            <person name="Barry K.W."/>
            <person name="Bonito G."/>
            <person name="Buee M."/>
            <person name="Carver A."/>
            <person name="Chen C."/>
            <person name="Cichocki N."/>
            <person name="Clum A."/>
            <person name="Culley D."/>
            <person name="Crous P.W."/>
            <person name="Fauchery L."/>
            <person name="Girlanda M."/>
            <person name="Hayes R.D."/>
            <person name="Keri Z."/>
            <person name="LaButti K."/>
            <person name="Lipzen A."/>
            <person name="Lombard V."/>
            <person name="Magnuson J."/>
            <person name="Maillard F."/>
            <person name="Murat C."/>
            <person name="Nolan M."/>
            <person name="Ohm R.A."/>
            <person name="Pangilinan J."/>
            <person name="Pereira M.F."/>
            <person name="Perotto S."/>
            <person name="Peter M."/>
            <person name="Pfister S."/>
            <person name="Riley R."/>
            <person name="Sitrit Y."/>
            <person name="Stielow J.B."/>
            <person name="Szollosi G."/>
            <person name="Zifcakova L."/>
            <person name="Stursova M."/>
            <person name="Spatafora J.W."/>
            <person name="Tedersoo L."/>
            <person name="Vaario L.M."/>
            <person name="Yamada A."/>
            <person name="Yan M."/>
            <person name="Wang P."/>
            <person name="Xu J."/>
            <person name="Bruns T."/>
            <person name="Baldrian P."/>
            <person name="Vilgalys R."/>
            <person name="Dunand C."/>
            <person name="Henrissat B."/>
            <person name="Grigoriev I.V."/>
            <person name="Hibbett D."/>
            <person name="Nagy L.G."/>
            <person name="Martin F.M."/>
        </authorList>
    </citation>
    <scope>NUCLEOTIDE SEQUENCE</scope>
    <source>
        <strain evidence="1">UH-Tt-Lm1</strain>
    </source>
</reference>
<dbReference type="OrthoDB" id="3050185at2759"/>
<keyword evidence="2" id="KW-1185">Reference proteome</keyword>
<accession>A0A9P6HI30</accession>
<name>A0A9P6HI30_9AGAM</name>
<reference evidence="1" key="2">
    <citation type="submission" date="2020-11" db="EMBL/GenBank/DDBJ databases">
        <authorList>
            <consortium name="DOE Joint Genome Institute"/>
            <person name="Kuo A."/>
            <person name="Miyauchi S."/>
            <person name="Kiss E."/>
            <person name="Drula E."/>
            <person name="Kohler A."/>
            <person name="Sanchez-Garcia M."/>
            <person name="Andreopoulos B."/>
            <person name="Barry K.W."/>
            <person name="Bonito G."/>
            <person name="Buee M."/>
            <person name="Carver A."/>
            <person name="Chen C."/>
            <person name="Cichocki N."/>
            <person name="Clum A."/>
            <person name="Culley D."/>
            <person name="Crous P.W."/>
            <person name="Fauchery L."/>
            <person name="Girlanda M."/>
            <person name="Hayes R."/>
            <person name="Keri Z."/>
            <person name="Labutti K."/>
            <person name="Lipzen A."/>
            <person name="Lombard V."/>
            <person name="Magnuson J."/>
            <person name="Maillard F."/>
            <person name="Morin E."/>
            <person name="Murat C."/>
            <person name="Nolan M."/>
            <person name="Ohm R."/>
            <person name="Pangilinan J."/>
            <person name="Pereira M."/>
            <person name="Perotto S."/>
            <person name="Peter M."/>
            <person name="Riley R."/>
            <person name="Sitrit Y."/>
            <person name="Stielow B."/>
            <person name="Szollosi G."/>
            <person name="Zifcakova L."/>
            <person name="Stursova M."/>
            <person name="Spatafora J.W."/>
            <person name="Tedersoo L."/>
            <person name="Vaario L.-M."/>
            <person name="Yamada A."/>
            <person name="Yan M."/>
            <person name="Wang P."/>
            <person name="Xu J."/>
            <person name="Bruns T."/>
            <person name="Baldrian P."/>
            <person name="Vilgalys R."/>
            <person name="Henrissat B."/>
            <person name="Grigoriev I.V."/>
            <person name="Hibbett D."/>
            <person name="Nagy L.G."/>
            <person name="Martin F.M."/>
        </authorList>
    </citation>
    <scope>NUCLEOTIDE SEQUENCE</scope>
    <source>
        <strain evidence="1">UH-Tt-Lm1</strain>
    </source>
</reference>
<feature type="non-terminal residue" evidence="1">
    <location>
        <position position="105"/>
    </location>
</feature>
<gene>
    <name evidence="1" type="ORF">BJ322DRAFT_1003165</name>
</gene>
<dbReference type="AlphaFoldDB" id="A0A9P6HI30"/>
<comment type="caution">
    <text evidence="1">The sequence shown here is derived from an EMBL/GenBank/DDBJ whole genome shotgun (WGS) entry which is preliminary data.</text>
</comment>
<dbReference type="EMBL" id="WIUZ02000005">
    <property type="protein sequence ID" value="KAF9787358.1"/>
    <property type="molecule type" value="Genomic_DNA"/>
</dbReference>
<dbReference type="Proteomes" id="UP000736335">
    <property type="component" value="Unassembled WGS sequence"/>
</dbReference>
<protein>
    <submittedName>
        <fullName evidence="1">Uncharacterized protein</fullName>
    </submittedName>
</protein>